<dbReference type="InterPro" id="IPR008974">
    <property type="entry name" value="TRAF-like"/>
</dbReference>
<evidence type="ECO:0000256" key="1">
    <source>
        <dbReference type="SAM" id="Coils"/>
    </source>
</evidence>
<keyword evidence="5" id="KW-1185">Reference proteome</keyword>
<dbReference type="Proteomes" id="UP001432322">
    <property type="component" value="Unassembled WGS sequence"/>
</dbReference>
<dbReference type="InterPro" id="IPR002083">
    <property type="entry name" value="MATH/TRAF_dom"/>
</dbReference>
<feature type="compositionally biased region" description="Basic and acidic residues" evidence="2">
    <location>
        <begin position="39"/>
        <end position="48"/>
    </location>
</feature>
<comment type="caution">
    <text evidence="4">The sequence shown here is derived from an EMBL/GenBank/DDBJ whole genome shotgun (WGS) entry which is preliminary data.</text>
</comment>
<dbReference type="EMBL" id="BTSY01000005">
    <property type="protein sequence ID" value="GMT28981.1"/>
    <property type="molecule type" value="Genomic_DNA"/>
</dbReference>
<evidence type="ECO:0000259" key="3">
    <source>
        <dbReference type="PROSITE" id="PS50144"/>
    </source>
</evidence>
<dbReference type="AlphaFoldDB" id="A0AAV5W9R2"/>
<feature type="coiled-coil region" evidence="1">
    <location>
        <begin position="52"/>
        <end position="79"/>
    </location>
</feature>
<organism evidence="4 5">
    <name type="scientific">Pristionchus fissidentatus</name>
    <dbReference type="NCBI Taxonomy" id="1538716"/>
    <lineage>
        <taxon>Eukaryota</taxon>
        <taxon>Metazoa</taxon>
        <taxon>Ecdysozoa</taxon>
        <taxon>Nematoda</taxon>
        <taxon>Chromadorea</taxon>
        <taxon>Rhabditida</taxon>
        <taxon>Rhabditina</taxon>
        <taxon>Diplogasteromorpha</taxon>
        <taxon>Diplogasteroidea</taxon>
        <taxon>Neodiplogasteridae</taxon>
        <taxon>Pristionchus</taxon>
    </lineage>
</organism>
<evidence type="ECO:0000313" key="5">
    <source>
        <dbReference type="Proteomes" id="UP001432322"/>
    </source>
</evidence>
<name>A0AAV5W9R2_9BILA</name>
<dbReference type="PROSITE" id="PS50144">
    <property type="entry name" value="MATH"/>
    <property type="match status" value="1"/>
</dbReference>
<keyword evidence="1" id="KW-0175">Coiled coil</keyword>
<feature type="region of interest" description="Disordered" evidence="2">
    <location>
        <begin position="27"/>
        <end position="48"/>
    </location>
</feature>
<feature type="non-terminal residue" evidence="4">
    <location>
        <position position="1"/>
    </location>
</feature>
<evidence type="ECO:0000256" key="2">
    <source>
        <dbReference type="SAM" id="MobiDB-lite"/>
    </source>
</evidence>
<protein>
    <recommendedName>
        <fullName evidence="3">MATH domain-containing protein</fullName>
    </recommendedName>
</protein>
<accession>A0AAV5W9R2</accession>
<dbReference type="Gene3D" id="2.60.210.10">
    <property type="entry name" value="Apoptosis, Tumor Necrosis Factor Receptor Associated Protein 2, Chain A"/>
    <property type="match status" value="1"/>
</dbReference>
<sequence>FSRMTYAGDLKELNDFFGGLYTGAPNNQTPLPSAPVQEKLPKEQKENGPELVESLLGRIDELEKELKECKKEVEMKNKNQCDCIMSEDSERIFRVIIPNVSRILGNGGAMIYSKPINLGATWRIGVGKNNNNQLTVCLSVDDNTMRSEMLALSINPTLISMANDIFTTSLGKVFKSFTLGTKSWTWKTSISIEKLFDRCYRFIENDSILLKIDMRVYS</sequence>
<reference evidence="4" key="1">
    <citation type="submission" date="2023-10" db="EMBL/GenBank/DDBJ databases">
        <title>Genome assembly of Pristionchus species.</title>
        <authorList>
            <person name="Yoshida K."/>
            <person name="Sommer R.J."/>
        </authorList>
    </citation>
    <scope>NUCLEOTIDE SEQUENCE</scope>
    <source>
        <strain evidence="4">RS5133</strain>
    </source>
</reference>
<feature type="domain" description="MATH" evidence="3">
    <location>
        <begin position="90"/>
        <end position="214"/>
    </location>
</feature>
<proteinExistence type="predicted"/>
<evidence type="ECO:0000313" key="4">
    <source>
        <dbReference type="EMBL" id="GMT28981.1"/>
    </source>
</evidence>
<dbReference type="SUPFAM" id="SSF49599">
    <property type="entry name" value="TRAF domain-like"/>
    <property type="match status" value="1"/>
</dbReference>
<gene>
    <name evidence="4" type="ORF">PFISCL1PPCAC_20278</name>
</gene>